<dbReference type="EMBL" id="CP032568">
    <property type="protein sequence ID" value="AYF77070.1"/>
    <property type="molecule type" value="Genomic_DNA"/>
</dbReference>
<gene>
    <name evidence="3" type="ORF">D7D52_28325</name>
</gene>
<accession>A0A386ZI58</accession>
<reference evidence="3 4" key="1">
    <citation type="submission" date="2018-09" db="EMBL/GenBank/DDBJ databases">
        <title>Nocardia yunnanensis sp. nov., an actinomycete isolated from a soil sample.</title>
        <authorList>
            <person name="Zhang J."/>
        </authorList>
    </citation>
    <scope>NUCLEOTIDE SEQUENCE [LARGE SCALE GENOMIC DNA]</scope>
    <source>
        <strain evidence="3 4">CFHS0054</strain>
    </source>
</reference>
<proteinExistence type="predicted"/>
<sequence>MLKSVLAKAAVVAVASAGLFTSFAAVANAERGPDGSLYGALATGPTGSRNVWGSAVNYPTQQLANRAAVAECGADCIVGIEFSNGCGSMAENPNSGWRAWGNGANVTDSEQNALNALAARSSQSFLPSGSSGGAPGQGRIVVTKCTG</sequence>
<dbReference type="InterPro" id="IPR025240">
    <property type="entry name" value="DUF4189"/>
</dbReference>
<feature type="signal peptide" evidence="1">
    <location>
        <begin position="1"/>
        <end position="24"/>
    </location>
</feature>
<dbReference type="KEGG" id="nyu:D7D52_28325"/>
<keyword evidence="1" id="KW-0732">Signal</keyword>
<evidence type="ECO:0000313" key="3">
    <source>
        <dbReference type="EMBL" id="AYF77070.1"/>
    </source>
</evidence>
<evidence type="ECO:0000256" key="1">
    <source>
        <dbReference type="SAM" id="SignalP"/>
    </source>
</evidence>
<evidence type="ECO:0000259" key="2">
    <source>
        <dbReference type="Pfam" id="PF13827"/>
    </source>
</evidence>
<dbReference type="Proteomes" id="UP000267164">
    <property type="component" value="Chromosome"/>
</dbReference>
<dbReference type="OrthoDB" id="4543578at2"/>
<keyword evidence="4" id="KW-1185">Reference proteome</keyword>
<feature type="domain" description="DUF4189" evidence="2">
    <location>
        <begin position="38"/>
        <end position="119"/>
    </location>
</feature>
<organism evidence="3 4">
    <name type="scientific">Nocardia yunnanensis</name>
    <dbReference type="NCBI Taxonomy" id="2382165"/>
    <lineage>
        <taxon>Bacteria</taxon>
        <taxon>Bacillati</taxon>
        <taxon>Actinomycetota</taxon>
        <taxon>Actinomycetes</taxon>
        <taxon>Mycobacteriales</taxon>
        <taxon>Nocardiaceae</taxon>
        <taxon>Nocardia</taxon>
    </lineage>
</organism>
<dbReference type="Pfam" id="PF13827">
    <property type="entry name" value="DUF4189"/>
    <property type="match status" value="1"/>
</dbReference>
<feature type="chain" id="PRO_5038415456" evidence="1">
    <location>
        <begin position="25"/>
        <end position="147"/>
    </location>
</feature>
<protein>
    <submittedName>
        <fullName evidence="3">DUF4189 domain-containing protein</fullName>
    </submittedName>
</protein>
<evidence type="ECO:0000313" key="4">
    <source>
        <dbReference type="Proteomes" id="UP000267164"/>
    </source>
</evidence>
<dbReference type="AlphaFoldDB" id="A0A386ZI58"/>
<name>A0A386ZI58_9NOCA</name>